<dbReference type="InterPro" id="IPR006175">
    <property type="entry name" value="YjgF/YER057c/UK114"/>
</dbReference>
<sequence>MTQIERFLLDDQPPPVSHYCHVVKAGNQIWLSGTVGMRPDGSAPDDVVEQFRIAMSNLDGALTAAGGRPEHIVKVTVFLTNINDRVLINPIRQTYFGEHRPASTLVEVSALVTPQLKVEIEAEAVIG</sequence>
<name>A0A160TTE7_9ZZZZ</name>
<comment type="similarity">
    <text evidence="1">Belongs to the RutC family.</text>
</comment>
<dbReference type="InterPro" id="IPR035959">
    <property type="entry name" value="RutC-like_sf"/>
</dbReference>
<evidence type="ECO:0000256" key="1">
    <source>
        <dbReference type="ARBA" id="ARBA00010552"/>
    </source>
</evidence>
<proteinExistence type="inferred from homology"/>
<evidence type="ECO:0000313" key="2">
    <source>
        <dbReference type="EMBL" id="CUS54438.1"/>
    </source>
</evidence>
<organism evidence="2">
    <name type="scientific">hydrothermal vent metagenome</name>
    <dbReference type="NCBI Taxonomy" id="652676"/>
    <lineage>
        <taxon>unclassified sequences</taxon>
        <taxon>metagenomes</taxon>
        <taxon>ecological metagenomes</taxon>
    </lineage>
</organism>
<dbReference type="Gene3D" id="3.30.1330.40">
    <property type="entry name" value="RutC-like"/>
    <property type="match status" value="1"/>
</dbReference>
<dbReference type="PANTHER" id="PTHR11803">
    <property type="entry name" value="2-IMINOBUTANOATE/2-IMINOPROPANOATE DEAMINASE RIDA"/>
    <property type="match status" value="1"/>
</dbReference>
<dbReference type="AlphaFoldDB" id="A0A160TTE7"/>
<dbReference type="PANTHER" id="PTHR11803:SF58">
    <property type="entry name" value="PROTEIN HMF1-RELATED"/>
    <property type="match status" value="1"/>
</dbReference>
<dbReference type="SUPFAM" id="SSF55298">
    <property type="entry name" value="YjgF-like"/>
    <property type="match status" value="1"/>
</dbReference>
<dbReference type="CDD" id="cd00448">
    <property type="entry name" value="YjgF_YER057c_UK114_family"/>
    <property type="match status" value="1"/>
</dbReference>
<dbReference type="EMBL" id="CZRL01000104">
    <property type="protein sequence ID" value="CUS54438.1"/>
    <property type="molecule type" value="Genomic_DNA"/>
</dbReference>
<accession>A0A160TTE7</accession>
<dbReference type="GO" id="GO:0005829">
    <property type="term" value="C:cytosol"/>
    <property type="evidence" value="ECO:0007669"/>
    <property type="project" value="TreeGrafter"/>
</dbReference>
<dbReference type="Pfam" id="PF01042">
    <property type="entry name" value="Ribonuc_L-PSP"/>
    <property type="match status" value="1"/>
</dbReference>
<gene>
    <name evidence="2" type="ORF">MGWOODY_XGa779</name>
</gene>
<reference evidence="2" key="1">
    <citation type="submission" date="2015-10" db="EMBL/GenBank/DDBJ databases">
        <authorList>
            <person name="Gilbert D.G."/>
        </authorList>
    </citation>
    <scope>NUCLEOTIDE SEQUENCE</scope>
</reference>
<protein>
    <submittedName>
        <fullName evidence="2">Translation initiation inhibitor</fullName>
    </submittedName>
</protein>
<dbReference type="GO" id="GO:0019239">
    <property type="term" value="F:deaminase activity"/>
    <property type="evidence" value="ECO:0007669"/>
    <property type="project" value="TreeGrafter"/>
</dbReference>